<evidence type="ECO:0000256" key="7">
    <source>
        <dbReference type="HAMAP-Rule" id="MF_01394"/>
    </source>
</evidence>
<feature type="transmembrane region" description="Helical" evidence="7">
    <location>
        <begin position="6"/>
        <end position="28"/>
    </location>
</feature>
<evidence type="ECO:0000313" key="9">
    <source>
        <dbReference type="EMBL" id="PWB67733.1"/>
    </source>
</evidence>
<comment type="subcellular location">
    <subcellularLocation>
        <location evidence="7 8">Cell membrane</location>
        <topology evidence="7 8">Multi-pass membrane protein</topology>
    </subcellularLocation>
    <subcellularLocation>
        <location evidence="1">Membrane</location>
        <topology evidence="1">Multi-pass membrane protein</topology>
    </subcellularLocation>
</comment>
<keyword evidence="7 9" id="KW-0830">Ubiquinone</keyword>
<name>A0A855X1I6_9BACT</name>
<reference evidence="9 10" key="1">
    <citation type="journal article" date="2018" name="ISME J.">
        <title>A methanotrophic archaeon couples anaerobic oxidation of methane to Fe(III) reduction.</title>
        <authorList>
            <person name="Cai C."/>
            <person name="Leu A.O."/>
            <person name="Xie G.J."/>
            <person name="Guo J."/>
            <person name="Feng Y."/>
            <person name="Zhao J.X."/>
            <person name="Tyson G.W."/>
            <person name="Yuan Z."/>
            <person name="Hu S."/>
        </authorList>
    </citation>
    <scope>NUCLEOTIDE SEQUENCE [LARGE SCALE GENOMIC DNA]</scope>
    <source>
        <strain evidence="9">FeB_12</strain>
    </source>
</reference>
<dbReference type="EMBL" id="PQAP01000234">
    <property type="protein sequence ID" value="PWB67733.1"/>
    <property type="molecule type" value="Genomic_DNA"/>
</dbReference>
<feature type="transmembrane region" description="Helical" evidence="7">
    <location>
        <begin position="59"/>
        <end position="80"/>
    </location>
</feature>
<organism evidence="9 10">
    <name type="scientific">candidate division GN15 bacterium</name>
    <dbReference type="NCBI Taxonomy" id="2072418"/>
    <lineage>
        <taxon>Bacteria</taxon>
        <taxon>candidate division GN15</taxon>
    </lineage>
</organism>
<dbReference type="GO" id="GO:0048038">
    <property type="term" value="F:quinone binding"/>
    <property type="evidence" value="ECO:0007669"/>
    <property type="project" value="UniProtKB-KW"/>
</dbReference>
<comment type="catalytic activity">
    <reaction evidence="7 8">
        <text>a quinone + NADH + 5 H(+)(in) = a quinol + NAD(+) + 4 H(+)(out)</text>
        <dbReference type="Rhea" id="RHEA:57888"/>
        <dbReference type="ChEBI" id="CHEBI:15378"/>
        <dbReference type="ChEBI" id="CHEBI:24646"/>
        <dbReference type="ChEBI" id="CHEBI:57540"/>
        <dbReference type="ChEBI" id="CHEBI:57945"/>
        <dbReference type="ChEBI" id="CHEBI:132124"/>
    </reaction>
</comment>
<evidence type="ECO:0000256" key="8">
    <source>
        <dbReference type="RuleBase" id="RU003639"/>
    </source>
</evidence>
<keyword evidence="7" id="KW-1278">Translocase</keyword>
<comment type="subunit">
    <text evidence="7">NDH-1 is composed of 14 different subunits. Subunits NuoA, H, J, K, L, M, N constitute the membrane sector of the complex.</text>
</comment>
<keyword evidence="5 7" id="KW-1133">Transmembrane helix</keyword>
<gene>
    <name evidence="7" type="primary">nuoA</name>
    <name evidence="9" type="ORF">C3F09_12995</name>
</gene>
<dbReference type="GO" id="GO:0050136">
    <property type="term" value="F:NADH dehydrogenase (quinone) (non-electrogenic) activity"/>
    <property type="evidence" value="ECO:0007669"/>
    <property type="project" value="UniProtKB-UniRule"/>
</dbReference>
<keyword evidence="4 7" id="KW-0812">Transmembrane</keyword>
<dbReference type="InterPro" id="IPR000440">
    <property type="entry name" value="NADH_UbQ/plastoQ_OxRdtase_su3"/>
</dbReference>
<accession>A0A855X1I6</accession>
<dbReference type="GO" id="GO:0008137">
    <property type="term" value="F:NADH dehydrogenase (ubiquinone) activity"/>
    <property type="evidence" value="ECO:0007669"/>
    <property type="project" value="InterPro"/>
</dbReference>
<dbReference type="AlphaFoldDB" id="A0A855X1I6"/>
<evidence type="ECO:0000313" key="10">
    <source>
        <dbReference type="Proteomes" id="UP000250918"/>
    </source>
</evidence>
<comment type="caution">
    <text evidence="9">The sequence shown here is derived from an EMBL/GenBank/DDBJ whole genome shotgun (WGS) entry which is preliminary data.</text>
</comment>
<keyword evidence="7 8" id="KW-0874">Quinone</keyword>
<protein>
    <recommendedName>
        <fullName evidence="7">NADH-quinone oxidoreductase subunit A</fullName>
        <ecNumber evidence="7">7.1.1.-</ecNumber>
    </recommendedName>
    <alternativeName>
        <fullName evidence="7">NADH dehydrogenase I subunit A</fullName>
    </alternativeName>
    <alternativeName>
        <fullName evidence="7">NDH-1 subunit A</fullName>
    </alternativeName>
    <alternativeName>
        <fullName evidence="7">NUO1</fullName>
    </alternativeName>
</protein>
<evidence type="ECO:0000256" key="2">
    <source>
        <dbReference type="ARBA" id="ARBA00008472"/>
    </source>
</evidence>
<evidence type="ECO:0000256" key="5">
    <source>
        <dbReference type="ARBA" id="ARBA00022989"/>
    </source>
</evidence>
<comment type="similarity">
    <text evidence="2 7 8">Belongs to the complex I subunit 3 family.</text>
</comment>
<comment type="function">
    <text evidence="7">NDH-1 shuttles electrons from NADH, via FMN and iron-sulfur (Fe-S) centers, to quinones in the respiratory chain. The immediate electron acceptor for the enzyme in this species is believed to be ubiquinone. Couples the redox reaction to proton translocation (for every two electrons transferred, four hydrogen ions are translocated across the cytoplasmic membrane), and thus conserves the redox energy in a proton gradient.</text>
</comment>
<feature type="transmembrane region" description="Helical" evidence="7">
    <location>
        <begin position="86"/>
        <end position="109"/>
    </location>
</feature>
<dbReference type="Gene3D" id="1.20.58.1610">
    <property type="entry name" value="NADH:ubiquinone/plastoquinone oxidoreductase, chain 3"/>
    <property type="match status" value="1"/>
</dbReference>
<dbReference type="GO" id="GO:0030964">
    <property type="term" value="C:NADH dehydrogenase complex"/>
    <property type="evidence" value="ECO:0007669"/>
    <property type="project" value="TreeGrafter"/>
</dbReference>
<dbReference type="GO" id="GO:0005886">
    <property type="term" value="C:plasma membrane"/>
    <property type="evidence" value="ECO:0007669"/>
    <property type="project" value="UniProtKB-SubCell"/>
</dbReference>
<evidence type="ECO:0000256" key="6">
    <source>
        <dbReference type="ARBA" id="ARBA00023136"/>
    </source>
</evidence>
<dbReference type="EC" id="7.1.1.-" evidence="7"/>
<dbReference type="PANTHER" id="PTHR11058">
    <property type="entry name" value="NADH-UBIQUINONE OXIDOREDUCTASE CHAIN 3"/>
    <property type="match status" value="1"/>
</dbReference>
<sequence>MSEYLAILIFAAAGTGIVLITFGINWMVRPHHPYPAKNVNYECAEEPVGNSWFKFNNRFYIFGLIFVVFDVEAVFLFPWAVAFGQLGLYALIEMIIFILILMFGLYYAWKKGVLKWV</sequence>
<dbReference type="Proteomes" id="UP000250918">
    <property type="component" value="Unassembled WGS sequence"/>
</dbReference>
<keyword evidence="7" id="KW-1003">Cell membrane</keyword>
<dbReference type="InterPro" id="IPR023043">
    <property type="entry name" value="NAD(P)H_OxRDtase_bac/plastid"/>
</dbReference>
<keyword evidence="3 7" id="KW-0813">Transport</keyword>
<proteinExistence type="inferred from homology"/>
<keyword evidence="6 7" id="KW-0472">Membrane</keyword>
<dbReference type="PANTHER" id="PTHR11058:SF9">
    <property type="entry name" value="NADH-UBIQUINONE OXIDOREDUCTASE CHAIN 3"/>
    <property type="match status" value="1"/>
</dbReference>
<dbReference type="HAMAP" id="MF_01394">
    <property type="entry name" value="NDH1_NuoA"/>
    <property type="match status" value="1"/>
</dbReference>
<evidence type="ECO:0000256" key="1">
    <source>
        <dbReference type="ARBA" id="ARBA00004141"/>
    </source>
</evidence>
<keyword evidence="9" id="KW-0560">Oxidoreductase</keyword>
<keyword evidence="7 8" id="KW-0520">NAD</keyword>
<dbReference type="InterPro" id="IPR038430">
    <property type="entry name" value="NDAH_ubi_oxred_su3_sf"/>
</dbReference>
<evidence type="ECO:0000256" key="3">
    <source>
        <dbReference type="ARBA" id="ARBA00022448"/>
    </source>
</evidence>
<evidence type="ECO:0000256" key="4">
    <source>
        <dbReference type="ARBA" id="ARBA00022692"/>
    </source>
</evidence>
<dbReference type="Pfam" id="PF00507">
    <property type="entry name" value="Oxidored_q4"/>
    <property type="match status" value="1"/>
</dbReference>